<evidence type="ECO:0000259" key="3">
    <source>
        <dbReference type="PROSITE" id="PS51202"/>
    </source>
</evidence>
<dbReference type="InterPro" id="IPR036291">
    <property type="entry name" value="NAD(P)-bd_dom_sf"/>
</dbReference>
<dbReference type="Proteomes" id="UP000509667">
    <property type="component" value="Chromosome"/>
</dbReference>
<dbReference type="AlphaFoldDB" id="A0A7D5NY60"/>
<dbReference type="InterPro" id="IPR036721">
    <property type="entry name" value="RCK_C_sf"/>
</dbReference>
<keyword evidence="1" id="KW-1133">Transmembrane helix</keyword>
<dbReference type="Pfam" id="PF02080">
    <property type="entry name" value="TrkA_C"/>
    <property type="match status" value="2"/>
</dbReference>
<dbReference type="PANTHER" id="PTHR43833:SF9">
    <property type="entry name" value="POTASSIUM CHANNEL PROTEIN YUGO-RELATED"/>
    <property type="match status" value="1"/>
</dbReference>
<dbReference type="GeneID" id="56076387"/>
<dbReference type="Pfam" id="PF02254">
    <property type="entry name" value="TrkA_N"/>
    <property type="match status" value="2"/>
</dbReference>
<dbReference type="PANTHER" id="PTHR43833">
    <property type="entry name" value="POTASSIUM CHANNEL PROTEIN 2-RELATED-RELATED"/>
    <property type="match status" value="1"/>
</dbReference>
<accession>A0A7D5NY60</accession>
<feature type="domain" description="RCK C-terminal" evidence="3">
    <location>
        <begin position="462"/>
        <end position="544"/>
    </location>
</feature>
<dbReference type="KEGG" id="hrr:HZS55_00950"/>
<feature type="transmembrane region" description="Helical" evidence="1">
    <location>
        <begin position="65"/>
        <end position="91"/>
    </location>
</feature>
<dbReference type="InterPro" id="IPR050721">
    <property type="entry name" value="Trk_Ktr_HKT_K-transport"/>
</dbReference>
<proteinExistence type="predicted"/>
<feature type="domain" description="RCK N-terminal" evidence="2">
    <location>
        <begin position="111"/>
        <end position="226"/>
    </location>
</feature>
<dbReference type="RefSeq" id="WP_179909903.1">
    <property type="nucleotide sequence ID" value="NZ_CP058910.1"/>
</dbReference>
<evidence type="ECO:0000256" key="1">
    <source>
        <dbReference type="SAM" id="Phobius"/>
    </source>
</evidence>
<dbReference type="GO" id="GO:0008324">
    <property type="term" value="F:monoatomic cation transmembrane transporter activity"/>
    <property type="evidence" value="ECO:0007669"/>
    <property type="project" value="InterPro"/>
</dbReference>
<dbReference type="SUPFAM" id="SSF51735">
    <property type="entry name" value="NAD(P)-binding Rossmann-fold domains"/>
    <property type="match status" value="2"/>
</dbReference>
<name>A0A7D5NY60_9EURY</name>
<dbReference type="Gene3D" id="3.30.70.1450">
    <property type="entry name" value="Regulator of K+ conductance, C-terminal domain"/>
    <property type="match status" value="2"/>
</dbReference>
<feature type="domain" description="RCK C-terminal" evidence="3">
    <location>
        <begin position="247"/>
        <end position="332"/>
    </location>
</feature>
<reference evidence="4 5" key="1">
    <citation type="submission" date="2020-07" db="EMBL/GenBank/DDBJ databases">
        <title>Halosimplex pelagicum sp. nov. and Halosimplex rubrum sp. nov., isolated from salted brown alga Laminaria, and emended description of the genus Halosimplex.</title>
        <authorList>
            <person name="Cui H."/>
        </authorList>
    </citation>
    <scope>NUCLEOTIDE SEQUENCE [LARGE SCALE GENOMIC DNA]</scope>
    <source>
        <strain evidence="4 5">R27</strain>
    </source>
</reference>
<keyword evidence="1" id="KW-0472">Membrane</keyword>
<dbReference type="Gene3D" id="3.40.50.720">
    <property type="entry name" value="NAD(P)-binding Rossmann-like Domain"/>
    <property type="match status" value="2"/>
</dbReference>
<feature type="transmembrane region" description="Helical" evidence="1">
    <location>
        <begin position="9"/>
        <end position="29"/>
    </location>
</feature>
<gene>
    <name evidence="4" type="ORF">HZS55_00950</name>
</gene>
<dbReference type="GO" id="GO:0006813">
    <property type="term" value="P:potassium ion transport"/>
    <property type="evidence" value="ECO:0007669"/>
    <property type="project" value="InterPro"/>
</dbReference>
<dbReference type="InterPro" id="IPR006037">
    <property type="entry name" value="RCK_C"/>
</dbReference>
<dbReference type="EMBL" id="CP058910">
    <property type="protein sequence ID" value="QLH75957.1"/>
    <property type="molecule type" value="Genomic_DNA"/>
</dbReference>
<sequence>MNTWQRRSVVYTGVLALSMYAFTVVYQYGMAAFEGDPKTFLEALQFVVETFTTTGYGSQAGWDSAAMLVLVIVMDVTGTVMIFLALPVVAFPAFEEALSTTVPTAVENGHEDHVIVATYTPRVETLIGELDSRGVDWVIVEPDRDRATDLYEDGYDVIHNDPDSADGLRAANFTDARALVADVSDQVDASIVLTAKEIDESVRVVSVVEEPDRSRYHELAGADAVLSPRPLLGESLARKITASVSTDLGSTVEVGEDFDIAELPVHRGADVAGRTLAESGLRERAGVNVIGAWFDGEFESPPEPDSVIEPGTVLLMTGRDDRLEALADRTRSEVRRHTSGETIVVGYGEVGRTVTDVLDDAGLPYTVVDRDEAPGVDVVGDATDPEVLERAGLASARSVILAIPDDTAAEFATLVVRDESRRVEIVARAEEAEAVQKMYRAGADYVLALGTVTGRMVASAVLEDEDVISLDTQVEVVRTRASGLVGTSLGDADVRARTGVTVVAVERDGDVVTDLGPDFRVREGDELVVAGPDEATNRFTEVFG</sequence>
<dbReference type="PROSITE" id="PS51201">
    <property type="entry name" value="RCK_N"/>
    <property type="match status" value="2"/>
</dbReference>
<organism evidence="4 5">
    <name type="scientific">Halosimplex rubrum</name>
    <dbReference type="NCBI Taxonomy" id="869889"/>
    <lineage>
        <taxon>Archaea</taxon>
        <taxon>Methanobacteriati</taxon>
        <taxon>Methanobacteriota</taxon>
        <taxon>Stenosarchaea group</taxon>
        <taxon>Halobacteria</taxon>
        <taxon>Halobacteriales</taxon>
        <taxon>Haloarculaceae</taxon>
        <taxon>Halosimplex</taxon>
    </lineage>
</organism>
<evidence type="ECO:0000313" key="4">
    <source>
        <dbReference type="EMBL" id="QLH75957.1"/>
    </source>
</evidence>
<evidence type="ECO:0000259" key="2">
    <source>
        <dbReference type="PROSITE" id="PS51201"/>
    </source>
</evidence>
<dbReference type="SUPFAM" id="SSF116726">
    <property type="entry name" value="TrkA C-terminal domain-like"/>
    <property type="match status" value="2"/>
</dbReference>
<evidence type="ECO:0000313" key="5">
    <source>
        <dbReference type="Proteomes" id="UP000509667"/>
    </source>
</evidence>
<keyword evidence="5" id="KW-1185">Reference proteome</keyword>
<dbReference type="Gene3D" id="1.10.287.70">
    <property type="match status" value="1"/>
</dbReference>
<dbReference type="InterPro" id="IPR003148">
    <property type="entry name" value="RCK_N"/>
</dbReference>
<dbReference type="OrthoDB" id="43518at2157"/>
<feature type="domain" description="RCK N-terminal" evidence="2">
    <location>
        <begin position="339"/>
        <end position="447"/>
    </location>
</feature>
<protein>
    <submittedName>
        <fullName evidence="4">TrkA family potassium uptake protein</fullName>
    </submittedName>
</protein>
<dbReference type="SUPFAM" id="SSF81324">
    <property type="entry name" value="Voltage-gated potassium channels"/>
    <property type="match status" value="1"/>
</dbReference>
<dbReference type="PROSITE" id="PS51202">
    <property type="entry name" value="RCK_C"/>
    <property type="match status" value="2"/>
</dbReference>
<keyword evidence="1" id="KW-0812">Transmembrane</keyword>